<dbReference type="PANTHER" id="PTHR33376">
    <property type="match status" value="1"/>
</dbReference>
<name>A0ABT9EUL5_9GAMM</name>
<dbReference type="Pfam" id="PF03480">
    <property type="entry name" value="DctP"/>
    <property type="match status" value="1"/>
</dbReference>
<dbReference type="CDD" id="cd13665">
    <property type="entry name" value="PBP2_TRAP_Dctp3_4"/>
    <property type="match status" value="1"/>
</dbReference>
<sequence>MNKFSMFATATLLTVGSLTSSVFAADYNLKFAHFWPSSSGVHTGFETWAESLEKASDGRISVEFYPAQTLAKAPKSYDAVKNRIADITATVQGYSANRFPLTQVVELPGVASSAAQGSCVIQSLYDESLISKEYDDTHVLFLFTHGPGDIHTKDKAIETPADLAGLKVRRPTTVVAEMLEGLGAQPVGMPAPNTYPSLQRGVIDGVAMPWEAMKSFRLNELATFHTELGLYTLSFVVTMNKDIYNSMPDDLKAVVDTHSGMDWAQKQALVFDDLDTLGREEAVKAGHSIITLEGGVNNPAWKPVLETATNNYLGALEDKGMPARKVYDRAMELSKTCL</sequence>
<gene>
    <name evidence="3" type="ORF">Q8W30_09285</name>
</gene>
<dbReference type="SUPFAM" id="SSF53850">
    <property type="entry name" value="Periplasmic binding protein-like II"/>
    <property type="match status" value="1"/>
</dbReference>
<dbReference type="PANTHER" id="PTHR33376:SF15">
    <property type="entry name" value="BLL6794 PROTEIN"/>
    <property type="match status" value="1"/>
</dbReference>
<comment type="caution">
    <text evidence="3">The sequence shown here is derived from an EMBL/GenBank/DDBJ whole genome shotgun (WGS) entry which is preliminary data.</text>
</comment>
<accession>A0ABT9EUL5</accession>
<feature type="chain" id="PRO_5046509677" evidence="2">
    <location>
        <begin position="25"/>
        <end position="338"/>
    </location>
</feature>
<evidence type="ECO:0000256" key="2">
    <source>
        <dbReference type="SAM" id="SignalP"/>
    </source>
</evidence>
<proteinExistence type="predicted"/>
<protein>
    <submittedName>
        <fullName evidence="3">TRAP transporter substrate-binding protein</fullName>
    </submittedName>
</protein>
<feature type="signal peptide" evidence="2">
    <location>
        <begin position="1"/>
        <end position="24"/>
    </location>
</feature>
<dbReference type="InterPro" id="IPR018389">
    <property type="entry name" value="DctP_fam"/>
</dbReference>
<dbReference type="InterPro" id="IPR038404">
    <property type="entry name" value="TRAP_DctP_sf"/>
</dbReference>
<keyword evidence="1 2" id="KW-0732">Signal</keyword>
<dbReference type="Gene3D" id="3.40.190.170">
    <property type="entry name" value="Bacterial extracellular solute-binding protein, family 7"/>
    <property type="match status" value="1"/>
</dbReference>
<evidence type="ECO:0000313" key="4">
    <source>
        <dbReference type="Proteomes" id="UP001177341"/>
    </source>
</evidence>
<keyword evidence="4" id="KW-1185">Reference proteome</keyword>
<evidence type="ECO:0000256" key="1">
    <source>
        <dbReference type="ARBA" id="ARBA00022729"/>
    </source>
</evidence>
<dbReference type="Proteomes" id="UP001177341">
    <property type="component" value="Unassembled WGS sequence"/>
</dbReference>
<evidence type="ECO:0000313" key="3">
    <source>
        <dbReference type="EMBL" id="MDP2522758.1"/>
    </source>
</evidence>
<dbReference type="EMBL" id="JAUYVO010000005">
    <property type="protein sequence ID" value="MDP2522758.1"/>
    <property type="molecule type" value="Genomic_DNA"/>
</dbReference>
<reference evidence="3" key="1">
    <citation type="submission" date="2023-07" db="EMBL/GenBank/DDBJ databases">
        <title>Genome content predicts the carbon catabolic preferences of heterotrophic bacteria.</title>
        <authorList>
            <person name="Gralka M."/>
        </authorList>
    </citation>
    <scope>NUCLEOTIDE SEQUENCE</scope>
    <source>
        <strain evidence="3">5G01</strain>
    </source>
</reference>
<organism evidence="3 4">
    <name type="scientific">Neptunomonas phycophila</name>
    <dbReference type="NCBI Taxonomy" id="1572645"/>
    <lineage>
        <taxon>Bacteria</taxon>
        <taxon>Pseudomonadati</taxon>
        <taxon>Pseudomonadota</taxon>
        <taxon>Gammaproteobacteria</taxon>
        <taxon>Oceanospirillales</taxon>
        <taxon>Oceanospirillaceae</taxon>
        <taxon>Neptunomonas</taxon>
    </lineage>
</organism>
<dbReference type="NCBIfam" id="NF037995">
    <property type="entry name" value="TRAP_S1"/>
    <property type="match status" value="1"/>
</dbReference>
<dbReference type="RefSeq" id="WP_215152165.1">
    <property type="nucleotide sequence ID" value="NZ_JAHHDZ010000014.1"/>
</dbReference>